<dbReference type="EMBL" id="CM000832">
    <property type="protein sequence ID" value="EET07752.1"/>
    <property type="molecule type" value="Genomic_DNA"/>
</dbReference>
<gene>
    <name evidence="1" type="ORF">BURPS1710A_2059</name>
</gene>
<accession>A0A0E1WDT8</accession>
<dbReference type="HOGENOM" id="CLU_2970582_0_0_4"/>
<dbReference type="AlphaFoldDB" id="A0A0E1WDT8"/>
<proteinExistence type="predicted"/>
<dbReference type="Proteomes" id="UP000001812">
    <property type="component" value="Chromosome I"/>
</dbReference>
<name>A0A0E1WDT8_BURPE</name>
<sequence length="58" mass="6731">MAVILRIRGDRPSWPSTHVGQSDRGFAKVTFPWKVAGWPLAGRRKRAWNRRTGMHSRM</sequence>
<protein>
    <submittedName>
        <fullName evidence="1">Uncharacterized protein</fullName>
    </submittedName>
</protein>
<reference evidence="2" key="1">
    <citation type="submission" date="2007-08" db="EMBL/GenBank/DDBJ databases">
        <title>Annotation of Burkholderia pseudomallei 1710a.</title>
        <authorList>
            <person name="Harkins D.M."/>
            <person name="DeShazer D."/>
            <person name="Woods D.E."/>
            <person name="Brinkac L.M."/>
            <person name="Brown K.A."/>
            <person name="Hung G.C."/>
            <person name="Tuanyok A."/>
            <person name="Zhang B."/>
            <person name="Nierman W.C."/>
        </authorList>
    </citation>
    <scope>NUCLEOTIDE SEQUENCE [LARGE SCALE GENOMIC DNA]</scope>
    <source>
        <strain evidence="2">1710a</strain>
    </source>
</reference>
<evidence type="ECO:0000313" key="1">
    <source>
        <dbReference type="EMBL" id="EET07752.1"/>
    </source>
</evidence>
<reference evidence="1 2" key="2">
    <citation type="submission" date="2009-05" db="EMBL/GenBank/DDBJ databases">
        <authorList>
            <person name="Harkins D.M."/>
            <person name="DeShazer D."/>
            <person name="Woods D.E."/>
            <person name="Brinkac L.M."/>
            <person name="Brown K.A."/>
            <person name="Hung G.C."/>
            <person name="Tuanyok A."/>
            <person name="Zhang B."/>
            <person name="Nierman W.C."/>
        </authorList>
    </citation>
    <scope>NUCLEOTIDE SEQUENCE [LARGE SCALE GENOMIC DNA]</scope>
    <source>
        <strain evidence="1 2">1710a</strain>
    </source>
</reference>
<evidence type="ECO:0000313" key="2">
    <source>
        <dbReference type="Proteomes" id="UP000001812"/>
    </source>
</evidence>
<organism evidence="1 2">
    <name type="scientific">Burkholderia pseudomallei 1710a</name>
    <dbReference type="NCBI Taxonomy" id="320371"/>
    <lineage>
        <taxon>Bacteria</taxon>
        <taxon>Pseudomonadati</taxon>
        <taxon>Pseudomonadota</taxon>
        <taxon>Betaproteobacteria</taxon>
        <taxon>Burkholderiales</taxon>
        <taxon>Burkholderiaceae</taxon>
        <taxon>Burkholderia</taxon>
        <taxon>pseudomallei group</taxon>
    </lineage>
</organism>